<sequence>MKQMLPNSKEIAEGKQGINPNAVKFQVYEPKEFQEEKYRKQFAFHWTNMERAYGIRHDTLENKEERASVSEVFSSQANFDAQEKKIYRLLWKRKVVLAALAVNVLTVAIFAGYTITMRKDQLKLKKENQAIRKELAEVERVNGKEKRDIAELQAKVSDELKKNQVLIDEGYESEKETIRPKSPRTMAELDQAQEEIKELKKIQPETVSQAAEQVLIEANQKIRELQAKNKSLNQTITELKTPSKNQAKEQLFTCFHCQQE</sequence>
<feature type="coiled-coil region" evidence="1">
    <location>
        <begin position="119"/>
        <end position="235"/>
    </location>
</feature>
<feature type="transmembrane region" description="Helical" evidence="2">
    <location>
        <begin position="95"/>
        <end position="115"/>
    </location>
</feature>
<evidence type="ECO:0000256" key="1">
    <source>
        <dbReference type="SAM" id="Coils"/>
    </source>
</evidence>
<keyword evidence="1" id="KW-0175">Coiled coil</keyword>
<keyword evidence="2" id="KW-0812">Transmembrane</keyword>
<proteinExistence type="predicted"/>
<comment type="caution">
    <text evidence="3">The sequence shown here is derived from an EMBL/GenBank/DDBJ whole genome shotgun (WGS) entry which is preliminary data.</text>
</comment>
<name>A0A9N9GNP0_9GLOM</name>
<gene>
    <name evidence="3" type="ORF">POCULU_LOCUS8546</name>
</gene>
<dbReference type="AlphaFoldDB" id="A0A9N9GNP0"/>
<keyword evidence="2" id="KW-0472">Membrane</keyword>
<protein>
    <submittedName>
        <fullName evidence="3">4005_t:CDS:1</fullName>
    </submittedName>
</protein>
<keyword evidence="4" id="KW-1185">Reference proteome</keyword>
<accession>A0A9N9GNP0</accession>
<dbReference type="EMBL" id="CAJVPJ010002529">
    <property type="protein sequence ID" value="CAG8623654.1"/>
    <property type="molecule type" value="Genomic_DNA"/>
</dbReference>
<evidence type="ECO:0000256" key="2">
    <source>
        <dbReference type="SAM" id="Phobius"/>
    </source>
</evidence>
<dbReference type="OrthoDB" id="10651369at2759"/>
<organism evidence="3 4">
    <name type="scientific">Paraglomus occultum</name>
    <dbReference type="NCBI Taxonomy" id="144539"/>
    <lineage>
        <taxon>Eukaryota</taxon>
        <taxon>Fungi</taxon>
        <taxon>Fungi incertae sedis</taxon>
        <taxon>Mucoromycota</taxon>
        <taxon>Glomeromycotina</taxon>
        <taxon>Glomeromycetes</taxon>
        <taxon>Paraglomerales</taxon>
        <taxon>Paraglomeraceae</taxon>
        <taxon>Paraglomus</taxon>
    </lineage>
</organism>
<evidence type="ECO:0000313" key="4">
    <source>
        <dbReference type="Proteomes" id="UP000789572"/>
    </source>
</evidence>
<dbReference type="Proteomes" id="UP000789572">
    <property type="component" value="Unassembled WGS sequence"/>
</dbReference>
<evidence type="ECO:0000313" key="3">
    <source>
        <dbReference type="EMBL" id="CAG8623654.1"/>
    </source>
</evidence>
<reference evidence="3" key="1">
    <citation type="submission" date="2021-06" db="EMBL/GenBank/DDBJ databases">
        <authorList>
            <person name="Kallberg Y."/>
            <person name="Tangrot J."/>
            <person name="Rosling A."/>
        </authorList>
    </citation>
    <scope>NUCLEOTIDE SEQUENCE</scope>
    <source>
        <strain evidence="3">IA702</strain>
    </source>
</reference>
<keyword evidence="2" id="KW-1133">Transmembrane helix</keyword>